<evidence type="ECO:0000256" key="6">
    <source>
        <dbReference type="SAM" id="MobiDB-lite"/>
    </source>
</evidence>
<comment type="caution">
    <text evidence="8">The sequence shown here is derived from an EMBL/GenBank/DDBJ whole genome shotgun (WGS) entry which is preliminary data.</text>
</comment>
<protein>
    <recommendedName>
        <fullName evidence="10">Allantoate permease</fullName>
    </recommendedName>
</protein>
<evidence type="ECO:0000256" key="3">
    <source>
        <dbReference type="ARBA" id="ARBA00022692"/>
    </source>
</evidence>
<keyword evidence="5 7" id="KW-0472">Membrane</keyword>
<evidence type="ECO:0008006" key="10">
    <source>
        <dbReference type="Google" id="ProtNLM"/>
    </source>
</evidence>
<proteinExistence type="predicted"/>
<evidence type="ECO:0000256" key="2">
    <source>
        <dbReference type="ARBA" id="ARBA00022448"/>
    </source>
</evidence>
<dbReference type="PANTHER" id="PTHR43791">
    <property type="entry name" value="PERMEASE-RELATED"/>
    <property type="match status" value="1"/>
</dbReference>
<evidence type="ECO:0000256" key="7">
    <source>
        <dbReference type="SAM" id="Phobius"/>
    </source>
</evidence>
<gene>
    <name evidence="8" type="ORF">LTR78_004369</name>
</gene>
<evidence type="ECO:0000256" key="5">
    <source>
        <dbReference type="ARBA" id="ARBA00023136"/>
    </source>
</evidence>
<feature type="region of interest" description="Disordered" evidence="6">
    <location>
        <begin position="1"/>
        <end position="25"/>
    </location>
</feature>
<feature type="transmembrane region" description="Helical" evidence="7">
    <location>
        <begin position="84"/>
        <end position="101"/>
    </location>
</feature>
<dbReference type="EMBL" id="JAUTXT010000013">
    <property type="protein sequence ID" value="KAK3675728.1"/>
    <property type="molecule type" value="Genomic_DNA"/>
</dbReference>
<dbReference type="InterPro" id="IPR036259">
    <property type="entry name" value="MFS_trans_sf"/>
</dbReference>
<keyword evidence="4 7" id="KW-1133">Transmembrane helix</keyword>
<evidence type="ECO:0000313" key="8">
    <source>
        <dbReference type="EMBL" id="KAK3675728.1"/>
    </source>
</evidence>
<dbReference type="GO" id="GO:0022857">
    <property type="term" value="F:transmembrane transporter activity"/>
    <property type="evidence" value="ECO:0007669"/>
    <property type="project" value="TreeGrafter"/>
</dbReference>
<comment type="subcellular location">
    <subcellularLocation>
        <location evidence="1">Membrane</location>
        <topology evidence="1">Multi-pass membrane protein</topology>
    </subcellularLocation>
</comment>
<keyword evidence="9" id="KW-1185">Reference proteome</keyword>
<dbReference type="Proteomes" id="UP001274830">
    <property type="component" value="Unassembled WGS sequence"/>
</dbReference>
<evidence type="ECO:0000256" key="1">
    <source>
        <dbReference type="ARBA" id="ARBA00004141"/>
    </source>
</evidence>
<dbReference type="SUPFAM" id="SSF103473">
    <property type="entry name" value="MFS general substrate transporter"/>
    <property type="match status" value="1"/>
</dbReference>
<organism evidence="8 9">
    <name type="scientific">Recurvomyces mirabilis</name>
    <dbReference type="NCBI Taxonomy" id="574656"/>
    <lineage>
        <taxon>Eukaryota</taxon>
        <taxon>Fungi</taxon>
        <taxon>Dikarya</taxon>
        <taxon>Ascomycota</taxon>
        <taxon>Pezizomycotina</taxon>
        <taxon>Dothideomycetes</taxon>
        <taxon>Dothideomycetidae</taxon>
        <taxon>Mycosphaerellales</taxon>
        <taxon>Teratosphaeriaceae</taxon>
        <taxon>Recurvomyces</taxon>
    </lineage>
</organism>
<evidence type="ECO:0000313" key="9">
    <source>
        <dbReference type="Proteomes" id="UP001274830"/>
    </source>
</evidence>
<dbReference type="Gene3D" id="1.20.1250.20">
    <property type="entry name" value="MFS general substrate transporter like domains"/>
    <property type="match status" value="1"/>
</dbReference>
<keyword evidence="3 7" id="KW-0812">Transmembrane</keyword>
<keyword evidence="2" id="KW-0813">Transport</keyword>
<accession>A0AAE1C2H8</accession>
<dbReference type="GO" id="GO:0016020">
    <property type="term" value="C:membrane"/>
    <property type="evidence" value="ECO:0007669"/>
    <property type="project" value="UniProtKB-SubCell"/>
</dbReference>
<dbReference type="PANTHER" id="PTHR43791:SF26">
    <property type="entry name" value="ALLANTOATE TRANSPORTER, PUTATIVE (AFU_ORTHOLOGUE AFUA_5G09470)-RELATED"/>
    <property type="match status" value="1"/>
</dbReference>
<name>A0AAE1C2H8_9PEZI</name>
<dbReference type="AlphaFoldDB" id="A0AAE1C2H8"/>
<feature type="transmembrane region" description="Helical" evidence="7">
    <location>
        <begin position="125"/>
        <end position="145"/>
    </location>
</feature>
<reference evidence="8" key="1">
    <citation type="submission" date="2023-07" db="EMBL/GenBank/DDBJ databases">
        <title>Black Yeasts Isolated from many extreme environments.</title>
        <authorList>
            <person name="Coleine C."/>
            <person name="Stajich J.E."/>
            <person name="Selbmann L."/>
        </authorList>
    </citation>
    <scope>NUCLEOTIDE SEQUENCE</scope>
    <source>
        <strain evidence="8">CCFEE 5485</strain>
    </source>
</reference>
<sequence>MRLFRRSAGPADDISPVDNTVSGYDNEKTTDVLHAENASTTGPSHKWKVSKSGDGDVAMALFNSPDEIHEPVDPAEESRVVRKIDLMILPYLAVCYAFFYIDKTTLSYAAIFGIRDDLKLVGTEYNWLSSIFYFGFLAWVSSCGVEKR</sequence>
<evidence type="ECO:0000256" key="4">
    <source>
        <dbReference type="ARBA" id="ARBA00022989"/>
    </source>
</evidence>